<dbReference type="InterPro" id="IPR025365">
    <property type="entry name" value="DUF4269"/>
</dbReference>
<reference evidence="1" key="5">
    <citation type="submission" date="2024-05" db="EMBL/GenBank/DDBJ databases">
        <authorList>
            <person name="Sun Q."/>
            <person name="Zhou Y."/>
        </authorList>
    </citation>
    <scope>NUCLEOTIDE SEQUENCE</scope>
    <source>
        <strain evidence="1">CGMCC 1.12707</strain>
    </source>
</reference>
<reference evidence="4" key="4">
    <citation type="journal article" date="2019" name="Int. J. Syst. Evol. Microbiol.">
        <title>The Global Catalogue of Microorganisms (GCM) 10K type strain sequencing project: providing services to taxonomists for standard genome sequencing and annotation.</title>
        <authorList>
            <consortium name="The Broad Institute Genomics Platform"/>
            <consortium name="The Broad Institute Genome Sequencing Center for Infectious Disease"/>
            <person name="Wu L."/>
            <person name="Ma J."/>
        </authorList>
    </citation>
    <scope>NUCLEOTIDE SEQUENCE [LARGE SCALE GENOMIC DNA]</scope>
    <source>
        <strain evidence="4">CGMCC 1.12707</strain>
    </source>
</reference>
<protein>
    <submittedName>
        <fullName evidence="1">Alpha/beta hydrolase</fullName>
    </submittedName>
</protein>
<evidence type="ECO:0000313" key="3">
    <source>
        <dbReference type="Proteomes" id="UP000184120"/>
    </source>
</evidence>
<proteinExistence type="predicted"/>
<organism evidence="2 3">
    <name type="scientific">Chishuiella changwenlii</name>
    <dbReference type="NCBI Taxonomy" id="1434701"/>
    <lineage>
        <taxon>Bacteria</taxon>
        <taxon>Pseudomonadati</taxon>
        <taxon>Bacteroidota</taxon>
        <taxon>Flavobacteriia</taxon>
        <taxon>Flavobacteriales</taxon>
        <taxon>Weeksellaceae</taxon>
        <taxon>Chishuiella</taxon>
    </lineage>
</organism>
<reference evidence="2" key="3">
    <citation type="submission" date="2016-11" db="EMBL/GenBank/DDBJ databases">
        <authorList>
            <person name="Jaros S."/>
            <person name="Januszkiewicz K."/>
            <person name="Wedrychowicz H."/>
        </authorList>
    </citation>
    <scope>NUCLEOTIDE SEQUENCE [LARGE SCALE GENOMIC DNA]</scope>
    <source>
        <strain evidence="2">DSM 27989</strain>
    </source>
</reference>
<dbReference type="RefSeq" id="WP_072929143.1">
    <property type="nucleotide sequence ID" value="NZ_BMFL01000006.1"/>
</dbReference>
<dbReference type="EMBL" id="FRBH01000001">
    <property type="protein sequence ID" value="SHK52549.1"/>
    <property type="molecule type" value="Genomic_DNA"/>
</dbReference>
<keyword evidence="1" id="KW-0378">Hydrolase</keyword>
<dbReference type="Proteomes" id="UP000650994">
    <property type="component" value="Unassembled WGS sequence"/>
</dbReference>
<evidence type="ECO:0000313" key="4">
    <source>
        <dbReference type="Proteomes" id="UP000650994"/>
    </source>
</evidence>
<name>A0A1M6T6R1_9FLAO</name>
<accession>A0A1M6T6R1</accession>
<reference evidence="3" key="2">
    <citation type="submission" date="2016-11" db="EMBL/GenBank/DDBJ databases">
        <authorList>
            <person name="Varghese N."/>
            <person name="Submissions S."/>
        </authorList>
    </citation>
    <scope>NUCLEOTIDE SEQUENCE [LARGE SCALE GENOMIC DNA]</scope>
    <source>
        <strain evidence="3">DSM 27989</strain>
    </source>
</reference>
<dbReference type="EMBL" id="BMFL01000006">
    <property type="protein sequence ID" value="GGE94999.1"/>
    <property type="molecule type" value="Genomic_DNA"/>
</dbReference>
<reference evidence="1" key="1">
    <citation type="journal article" date="2014" name="Int. J. Syst. Evol. Microbiol.">
        <title>Complete genome of a new Firmicutes species belonging to the dominant human colonic microbiota ('Ruminococcus bicirculans') reveals two chromosomes and a selective capacity to utilize plant glucans.</title>
        <authorList>
            <consortium name="NISC Comparative Sequencing Program"/>
            <person name="Wegmann U."/>
            <person name="Louis P."/>
            <person name="Goesmann A."/>
            <person name="Henrissat B."/>
            <person name="Duncan S.H."/>
            <person name="Flint H.J."/>
        </authorList>
    </citation>
    <scope>NUCLEOTIDE SEQUENCE</scope>
    <source>
        <strain evidence="1">CGMCC 1.12707</strain>
    </source>
</reference>
<dbReference type="OrthoDB" id="6402248at2"/>
<dbReference type="Proteomes" id="UP000184120">
    <property type="component" value="Unassembled WGS sequence"/>
</dbReference>
<keyword evidence="4" id="KW-1185">Reference proteome</keyword>
<sequence length="177" mass="20623">MENIDFTAIAYLEKGNALQQKTFRIISEYNILQKLEGYDPLVVGTIPINIDVENSDVDIILQTNNVEKLQDIILLHFQQFDDFSVTVNEKESERILVSNFTIDNLPFEIYASSIPTNNQNGYLHMLKEYEILQHLGEDFRKKIIHLKENGYKTEPAFCKLLNIEGNPYIELLDYEFD</sequence>
<dbReference type="GO" id="GO:0016787">
    <property type="term" value="F:hydrolase activity"/>
    <property type="evidence" value="ECO:0007669"/>
    <property type="project" value="UniProtKB-KW"/>
</dbReference>
<evidence type="ECO:0000313" key="1">
    <source>
        <dbReference type="EMBL" id="GGE94999.1"/>
    </source>
</evidence>
<dbReference type="Pfam" id="PF14091">
    <property type="entry name" value="DUF4269"/>
    <property type="match status" value="1"/>
</dbReference>
<evidence type="ECO:0000313" key="2">
    <source>
        <dbReference type="EMBL" id="SHK52549.1"/>
    </source>
</evidence>
<dbReference type="STRING" id="1434701.SAMN05443634_101285"/>
<gene>
    <name evidence="1" type="ORF">GCM10010984_10730</name>
    <name evidence="2" type="ORF">SAMN05443634_101285</name>
</gene>
<dbReference type="AlphaFoldDB" id="A0A1M6T6R1"/>